<comment type="catalytic activity">
    <reaction evidence="1">
        <text>2 D-sedoheptulose 7-phosphate = D-glycero-alpha-D-manno-heptose 7-phosphate + D-glycero-beta-D-manno-heptose 7-phosphate</text>
        <dbReference type="Rhea" id="RHEA:27489"/>
        <dbReference type="ChEBI" id="CHEBI:57483"/>
        <dbReference type="ChEBI" id="CHEBI:60203"/>
        <dbReference type="ChEBI" id="CHEBI:60204"/>
        <dbReference type="EC" id="5.3.1.28"/>
    </reaction>
</comment>
<dbReference type="SUPFAM" id="SSF53697">
    <property type="entry name" value="SIS domain"/>
    <property type="match status" value="1"/>
</dbReference>
<dbReference type="InterPro" id="IPR001347">
    <property type="entry name" value="SIS_dom"/>
</dbReference>
<evidence type="ECO:0000256" key="7">
    <source>
        <dbReference type="ARBA" id="ARBA00022723"/>
    </source>
</evidence>
<accession>B3SZY8</accession>
<dbReference type="InterPro" id="IPR046348">
    <property type="entry name" value="SIS_dom_sf"/>
</dbReference>
<keyword evidence="9" id="KW-0413">Isomerase</keyword>
<keyword evidence="8" id="KW-0862">Zinc</keyword>
<dbReference type="CDD" id="cd05006">
    <property type="entry name" value="SIS_GmhA"/>
    <property type="match status" value="1"/>
</dbReference>
<evidence type="ECO:0000256" key="8">
    <source>
        <dbReference type="ARBA" id="ARBA00022833"/>
    </source>
</evidence>
<dbReference type="GO" id="GO:1901135">
    <property type="term" value="P:carbohydrate derivative metabolic process"/>
    <property type="evidence" value="ECO:0007669"/>
    <property type="project" value="InterPro"/>
</dbReference>
<evidence type="ECO:0000256" key="5">
    <source>
        <dbReference type="ARBA" id="ARBA00012580"/>
    </source>
</evidence>
<keyword evidence="10" id="KW-0119">Carbohydrate metabolism</keyword>
<dbReference type="GO" id="GO:0008968">
    <property type="term" value="F:D-sedoheptulose 7-phosphate isomerase activity"/>
    <property type="evidence" value="ECO:0007669"/>
    <property type="project" value="InterPro"/>
</dbReference>
<comment type="similarity">
    <text evidence="4">Belongs to the SIS family. GmhA subfamily.</text>
</comment>
<evidence type="ECO:0000256" key="4">
    <source>
        <dbReference type="ARBA" id="ARBA00009894"/>
    </source>
</evidence>
<evidence type="ECO:0000256" key="2">
    <source>
        <dbReference type="ARBA" id="ARBA00001947"/>
    </source>
</evidence>
<dbReference type="PROSITE" id="PS51464">
    <property type="entry name" value="SIS"/>
    <property type="match status" value="1"/>
</dbReference>
<dbReference type="Gene3D" id="3.40.50.10490">
    <property type="entry name" value="Glucose-6-phosphate isomerase like protein, domain 1"/>
    <property type="match status" value="1"/>
</dbReference>
<dbReference type="InterPro" id="IPR035461">
    <property type="entry name" value="GmhA/DiaA"/>
</dbReference>
<comment type="cofactor">
    <cofactor evidence="2">
        <name>Zn(2+)</name>
        <dbReference type="ChEBI" id="CHEBI:29105"/>
    </cofactor>
</comment>
<evidence type="ECO:0000256" key="1">
    <source>
        <dbReference type="ARBA" id="ARBA00000348"/>
    </source>
</evidence>
<proteinExistence type="inferred from homology"/>
<evidence type="ECO:0000256" key="10">
    <source>
        <dbReference type="ARBA" id="ARBA00023277"/>
    </source>
</evidence>
<protein>
    <recommendedName>
        <fullName evidence="5">D-sedoheptulose-7-phosphate isomerase</fullName>
        <ecNumber evidence="5">5.3.1.28</ecNumber>
    </recommendedName>
</protein>
<feature type="domain" description="SIS" evidence="11">
    <location>
        <begin position="33"/>
        <end position="190"/>
    </location>
</feature>
<evidence type="ECO:0000256" key="9">
    <source>
        <dbReference type="ARBA" id="ARBA00023235"/>
    </source>
</evidence>
<dbReference type="GO" id="GO:0046872">
    <property type="term" value="F:metal ion binding"/>
    <property type="evidence" value="ECO:0007669"/>
    <property type="project" value="UniProtKB-KW"/>
</dbReference>
<dbReference type="EMBL" id="EU016560">
    <property type="protein sequence ID" value="ABZ05897.1"/>
    <property type="molecule type" value="Genomic_DNA"/>
</dbReference>
<dbReference type="InterPro" id="IPR004515">
    <property type="entry name" value="Phosphoheptose_Isoase"/>
</dbReference>
<dbReference type="GO" id="GO:0097367">
    <property type="term" value="F:carbohydrate derivative binding"/>
    <property type="evidence" value="ECO:0007669"/>
    <property type="project" value="InterPro"/>
</dbReference>
<evidence type="ECO:0000259" key="11">
    <source>
        <dbReference type="PROSITE" id="PS51464"/>
    </source>
</evidence>
<organism evidence="12">
    <name type="scientific">uncultured marine microorganism HF4000_001A02</name>
    <dbReference type="NCBI Taxonomy" id="455501"/>
    <lineage>
        <taxon>unclassified sequences</taxon>
        <taxon>environmental samples</taxon>
    </lineage>
</organism>
<keyword evidence="7" id="KW-0479">Metal-binding</keyword>
<sequence length="190" mass="20085">MLDIKQIIQDSAHVKTAMLDACSPDIQKGAQVMIDAIKASRKILWCGNGGSAADAQHMAAELMGGLVRHDRPAIASIALTTDSSFVTAWANDTGYESIFSRQIEGLGESGDVLIAISTSGNSENVIRGIDTAKSKSMKVIILTGKSGGQMADLGDVRICIPSDDTQRIQEGHLLAEHILCESVEAAMMGN</sequence>
<dbReference type="AlphaFoldDB" id="B3SZY8"/>
<dbReference type="EC" id="5.3.1.28" evidence="5"/>
<keyword evidence="6" id="KW-0963">Cytoplasm</keyword>
<evidence type="ECO:0000256" key="6">
    <source>
        <dbReference type="ARBA" id="ARBA00022490"/>
    </source>
</evidence>
<gene>
    <name evidence="12" type="ORF">ALOHA_HF4000001A02ctg1g22</name>
</gene>
<evidence type="ECO:0000313" key="12">
    <source>
        <dbReference type="EMBL" id="ABZ05897.1"/>
    </source>
</evidence>
<comment type="subcellular location">
    <subcellularLocation>
        <location evidence="3">Cytoplasm</location>
    </subcellularLocation>
</comment>
<dbReference type="PANTHER" id="PTHR30390">
    <property type="entry name" value="SEDOHEPTULOSE 7-PHOSPHATE ISOMERASE / DNAA INITIATOR-ASSOCIATING FACTOR FOR REPLICATION INITIATION"/>
    <property type="match status" value="1"/>
</dbReference>
<evidence type="ECO:0000256" key="3">
    <source>
        <dbReference type="ARBA" id="ARBA00004496"/>
    </source>
</evidence>
<dbReference type="HAMAP" id="MF_00067">
    <property type="entry name" value="GmhA"/>
    <property type="match status" value="1"/>
</dbReference>
<dbReference type="InterPro" id="IPR050099">
    <property type="entry name" value="SIS_GmhA/DiaA_subfam"/>
</dbReference>
<reference evidence="12" key="1">
    <citation type="journal article" date="2008" name="ISME J.">
        <title>Genomic patterns of recombination, clonal divergence and environment in marine microbial populations.</title>
        <authorList>
            <person name="Konstantinidis K.T."/>
            <person name="Delong E.F."/>
        </authorList>
    </citation>
    <scope>NUCLEOTIDE SEQUENCE</scope>
</reference>
<dbReference type="Pfam" id="PF13580">
    <property type="entry name" value="SIS_2"/>
    <property type="match status" value="1"/>
</dbReference>
<name>B3SZY8_9ZZZZ</name>